<accession>A0ABP9MKN4</accession>
<evidence type="ECO:0000256" key="1">
    <source>
        <dbReference type="SAM" id="Phobius"/>
    </source>
</evidence>
<name>A0ABP9MKN4_9GAMM</name>
<proteinExistence type="predicted"/>
<keyword evidence="1" id="KW-1133">Transmembrane helix</keyword>
<protein>
    <recommendedName>
        <fullName evidence="4">Tetratricopeptide repeat-like domain-containing protein</fullName>
    </recommendedName>
</protein>
<evidence type="ECO:0008006" key="4">
    <source>
        <dbReference type="Google" id="ProtNLM"/>
    </source>
</evidence>
<sequence length="298" mass="33155">MEPSFKYIKNPESGNKESVAIETKNADEQNKEAEIIQKKKAHKYGSSLGWGWFQGFNLFVTGCFLIICLIVAYFMMGSETMRTGLPKYSIDRTNDLGKAIYNPALSEEERASFVYQPPVRRPKATEKPVLDEIELLSEATKNPSANLDLPALSLISSAEEDEAEHAEENFYGDSPFGLTMESLQLESSSQTVEQNVMPSNPEVQSLVKQATLAWNRGQLSEPYQGSALSYYHQALAIDANDQSALTGLSQLATHYLNLAKKELGRNDFFSALDYVDLGLKADPLNPELNQLKAQLINE</sequence>
<organism evidence="2 3">
    <name type="scientific">Wohlfahrtiimonas larvae</name>
    <dbReference type="NCBI Taxonomy" id="1157986"/>
    <lineage>
        <taxon>Bacteria</taxon>
        <taxon>Pseudomonadati</taxon>
        <taxon>Pseudomonadota</taxon>
        <taxon>Gammaproteobacteria</taxon>
        <taxon>Cardiobacteriales</taxon>
        <taxon>Ignatzschineriaceae</taxon>
        <taxon>Wohlfahrtiimonas</taxon>
    </lineage>
</organism>
<dbReference type="InterPro" id="IPR011990">
    <property type="entry name" value="TPR-like_helical_dom_sf"/>
</dbReference>
<dbReference type="RefSeq" id="WP_077925206.1">
    <property type="nucleotide sequence ID" value="NZ_BAABKE010000003.1"/>
</dbReference>
<comment type="caution">
    <text evidence="2">The sequence shown here is derived from an EMBL/GenBank/DDBJ whole genome shotgun (WGS) entry which is preliminary data.</text>
</comment>
<reference evidence="3" key="1">
    <citation type="journal article" date="2019" name="Int. J. Syst. Evol. Microbiol.">
        <title>The Global Catalogue of Microorganisms (GCM) 10K type strain sequencing project: providing services to taxonomists for standard genome sequencing and annotation.</title>
        <authorList>
            <consortium name="The Broad Institute Genomics Platform"/>
            <consortium name="The Broad Institute Genome Sequencing Center for Infectious Disease"/>
            <person name="Wu L."/>
            <person name="Ma J."/>
        </authorList>
    </citation>
    <scope>NUCLEOTIDE SEQUENCE [LARGE SCALE GENOMIC DNA]</scope>
    <source>
        <strain evidence="3">JCM 18424</strain>
    </source>
</reference>
<dbReference type="EMBL" id="BAABKE010000003">
    <property type="protein sequence ID" value="GAA5097954.1"/>
    <property type="molecule type" value="Genomic_DNA"/>
</dbReference>
<keyword evidence="1" id="KW-0812">Transmembrane</keyword>
<dbReference type="Gene3D" id="1.25.40.10">
    <property type="entry name" value="Tetratricopeptide repeat domain"/>
    <property type="match status" value="1"/>
</dbReference>
<keyword evidence="1" id="KW-0472">Membrane</keyword>
<evidence type="ECO:0000313" key="2">
    <source>
        <dbReference type="EMBL" id="GAA5097954.1"/>
    </source>
</evidence>
<feature type="transmembrane region" description="Helical" evidence="1">
    <location>
        <begin position="56"/>
        <end position="76"/>
    </location>
</feature>
<gene>
    <name evidence="2" type="ORF">GCM10023338_09840</name>
</gene>
<evidence type="ECO:0000313" key="3">
    <source>
        <dbReference type="Proteomes" id="UP001500631"/>
    </source>
</evidence>
<dbReference type="Proteomes" id="UP001500631">
    <property type="component" value="Unassembled WGS sequence"/>
</dbReference>
<keyword evidence="3" id="KW-1185">Reference proteome</keyword>